<proteinExistence type="predicted"/>
<dbReference type="SMART" id="SM00895">
    <property type="entry name" value="FCD"/>
    <property type="match status" value="1"/>
</dbReference>
<dbReference type="RefSeq" id="WP_200789673.1">
    <property type="nucleotide sequence ID" value="NZ_JAEDAO010000001.1"/>
</dbReference>
<evidence type="ECO:0000256" key="1">
    <source>
        <dbReference type="ARBA" id="ARBA00023015"/>
    </source>
</evidence>
<protein>
    <submittedName>
        <fullName evidence="5">GntR family transcriptional regulator</fullName>
    </submittedName>
</protein>
<reference evidence="5" key="1">
    <citation type="submission" date="2020-12" db="EMBL/GenBank/DDBJ databases">
        <title>Ramlibacter sp. nov., isolated from a freshwater alga, Cryptomonas.</title>
        <authorList>
            <person name="Kim H.M."/>
            <person name="Jeon C.O."/>
        </authorList>
    </citation>
    <scope>NUCLEOTIDE SEQUENCE</scope>
    <source>
        <strain evidence="5">CrO1</strain>
    </source>
</reference>
<evidence type="ECO:0000256" key="2">
    <source>
        <dbReference type="ARBA" id="ARBA00023125"/>
    </source>
</evidence>
<dbReference type="Pfam" id="PF07729">
    <property type="entry name" value="FCD"/>
    <property type="match status" value="1"/>
</dbReference>
<organism evidence="5 6">
    <name type="scientific">Ramlibacter algicola</name>
    <dbReference type="NCBI Taxonomy" id="2795217"/>
    <lineage>
        <taxon>Bacteria</taxon>
        <taxon>Pseudomonadati</taxon>
        <taxon>Pseudomonadota</taxon>
        <taxon>Betaproteobacteria</taxon>
        <taxon>Burkholderiales</taxon>
        <taxon>Comamonadaceae</taxon>
        <taxon>Ramlibacter</taxon>
    </lineage>
</organism>
<keyword evidence="6" id="KW-1185">Reference proteome</keyword>
<dbReference type="PANTHER" id="PTHR43537:SF24">
    <property type="entry name" value="GLUCONATE OPERON TRANSCRIPTIONAL REPRESSOR"/>
    <property type="match status" value="1"/>
</dbReference>
<dbReference type="EMBL" id="JAEDAO010000001">
    <property type="protein sequence ID" value="MBK0394592.1"/>
    <property type="molecule type" value="Genomic_DNA"/>
</dbReference>
<keyword evidence="2" id="KW-0238">DNA-binding</keyword>
<dbReference type="GO" id="GO:0003677">
    <property type="term" value="F:DNA binding"/>
    <property type="evidence" value="ECO:0007669"/>
    <property type="project" value="UniProtKB-KW"/>
</dbReference>
<gene>
    <name evidence="5" type="ORF">I8E28_18450</name>
</gene>
<dbReference type="InterPro" id="IPR036390">
    <property type="entry name" value="WH_DNA-bd_sf"/>
</dbReference>
<feature type="domain" description="HTH gntR-type" evidence="4">
    <location>
        <begin position="11"/>
        <end position="78"/>
    </location>
</feature>
<evidence type="ECO:0000259" key="4">
    <source>
        <dbReference type="PROSITE" id="PS50949"/>
    </source>
</evidence>
<evidence type="ECO:0000256" key="3">
    <source>
        <dbReference type="ARBA" id="ARBA00023163"/>
    </source>
</evidence>
<evidence type="ECO:0000313" key="6">
    <source>
        <dbReference type="Proteomes" id="UP000617041"/>
    </source>
</evidence>
<dbReference type="SUPFAM" id="SSF48008">
    <property type="entry name" value="GntR ligand-binding domain-like"/>
    <property type="match status" value="1"/>
</dbReference>
<comment type="caution">
    <text evidence="5">The sequence shown here is derived from an EMBL/GenBank/DDBJ whole genome shotgun (WGS) entry which is preliminary data.</text>
</comment>
<dbReference type="InterPro" id="IPR008920">
    <property type="entry name" value="TF_FadR/GntR_C"/>
</dbReference>
<name>A0A934Q504_9BURK</name>
<dbReference type="InterPro" id="IPR000524">
    <property type="entry name" value="Tscrpt_reg_HTH_GntR"/>
</dbReference>
<dbReference type="GO" id="GO:0003700">
    <property type="term" value="F:DNA-binding transcription factor activity"/>
    <property type="evidence" value="ECO:0007669"/>
    <property type="project" value="InterPro"/>
</dbReference>
<dbReference type="SMART" id="SM00345">
    <property type="entry name" value="HTH_GNTR"/>
    <property type="match status" value="1"/>
</dbReference>
<keyword evidence="3" id="KW-0804">Transcription</keyword>
<dbReference type="Pfam" id="PF00392">
    <property type="entry name" value="GntR"/>
    <property type="match status" value="1"/>
</dbReference>
<dbReference type="SUPFAM" id="SSF46785">
    <property type="entry name" value="Winged helix' DNA-binding domain"/>
    <property type="match status" value="1"/>
</dbReference>
<keyword evidence="1" id="KW-0805">Transcription regulation</keyword>
<sequence>MIPAPKLERPKSLTDLAEERIRAAIVEGRHALGEQLSEAALAAELGISKTPVREALLRLRGDGLIDIQPQRGTFVFSLSPREVEEICLFREWVEVAALGSAMAADRQALVTDLEANVARMAQAHDAGDWRTIPVLDQAFHRIVIEHCANPYLKQAYELVATKIAALRARLPEENDRVGHCQENHAAIVRLIREAPAHEAQQVLALHIRDTLDSYRSAVDGAAAAPDARRRAA</sequence>
<dbReference type="Gene3D" id="1.10.10.10">
    <property type="entry name" value="Winged helix-like DNA-binding domain superfamily/Winged helix DNA-binding domain"/>
    <property type="match status" value="1"/>
</dbReference>
<dbReference type="InterPro" id="IPR036388">
    <property type="entry name" value="WH-like_DNA-bd_sf"/>
</dbReference>
<accession>A0A934Q504</accession>
<dbReference type="PROSITE" id="PS50949">
    <property type="entry name" value="HTH_GNTR"/>
    <property type="match status" value="1"/>
</dbReference>
<dbReference type="InterPro" id="IPR011711">
    <property type="entry name" value="GntR_C"/>
</dbReference>
<dbReference type="PANTHER" id="PTHR43537">
    <property type="entry name" value="TRANSCRIPTIONAL REGULATOR, GNTR FAMILY"/>
    <property type="match status" value="1"/>
</dbReference>
<dbReference type="Proteomes" id="UP000617041">
    <property type="component" value="Unassembled WGS sequence"/>
</dbReference>
<evidence type="ECO:0000313" key="5">
    <source>
        <dbReference type="EMBL" id="MBK0394592.1"/>
    </source>
</evidence>
<dbReference type="AlphaFoldDB" id="A0A934Q504"/>
<dbReference type="Gene3D" id="1.20.120.530">
    <property type="entry name" value="GntR ligand-binding domain-like"/>
    <property type="match status" value="1"/>
</dbReference>
<dbReference type="CDD" id="cd07377">
    <property type="entry name" value="WHTH_GntR"/>
    <property type="match status" value="1"/>
</dbReference>